<evidence type="ECO:0000313" key="2">
    <source>
        <dbReference type="EMBL" id="SQB59825.1"/>
    </source>
</evidence>
<gene>
    <name evidence="2" type="ORF">NCTC10719_01368</name>
</gene>
<dbReference type="RefSeq" id="WP_242979374.1">
    <property type="nucleotide sequence ID" value="NZ_JAALNH010000021.1"/>
</dbReference>
<name>A0A2X2YH40_CLOPF</name>
<evidence type="ECO:0000256" key="1">
    <source>
        <dbReference type="SAM" id="Phobius"/>
    </source>
</evidence>
<keyword evidence="1" id="KW-0472">Membrane</keyword>
<evidence type="ECO:0000313" key="3">
    <source>
        <dbReference type="Proteomes" id="UP000249986"/>
    </source>
</evidence>
<reference evidence="2 3" key="1">
    <citation type="submission" date="2018-06" db="EMBL/GenBank/DDBJ databases">
        <authorList>
            <consortium name="Pathogen Informatics"/>
            <person name="Doyle S."/>
        </authorList>
    </citation>
    <scope>NUCLEOTIDE SEQUENCE [LARGE SCALE GENOMIC DNA]</scope>
    <source>
        <strain evidence="2 3">NCTC10719</strain>
    </source>
</reference>
<sequence length="75" mass="9058">MEWLLLFLFWIVLALENPIIDLLKYILIIYALYSTWGDIKSFELMRAFENIFCMTVLFVPPIFFKDKTKTKEKKC</sequence>
<dbReference type="AlphaFoldDB" id="A0A2X2YH40"/>
<dbReference type="Proteomes" id="UP000249986">
    <property type="component" value="Unassembled WGS sequence"/>
</dbReference>
<feature type="transmembrane region" description="Helical" evidence="1">
    <location>
        <begin position="46"/>
        <end position="64"/>
    </location>
</feature>
<dbReference type="EMBL" id="UAWG01000008">
    <property type="protein sequence ID" value="SQB59825.1"/>
    <property type="molecule type" value="Genomic_DNA"/>
</dbReference>
<keyword evidence="1" id="KW-0812">Transmembrane</keyword>
<organism evidence="2 3">
    <name type="scientific">Clostridium perfringens</name>
    <dbReference type="NCBI Taxonomy" id="1502"/>
    <lineage>
        <taxon>Bacteria</taxon>
        <taxon>Bacillati</taxon>
        <taxon>Bacillota</taxon>
        <taxon>Clostridia</taxon>
        <taxon>Eubacteriales</taxon>
        <taxon>Clostridiaceae</taxon>
        <taxon>Clostridium</taxon>
    </lineage>
</organism>
<protein>
    <submittedName>
        <fullName evidence="2">Uncharacterized protein</fullName>
    </submittedName>
</protein>
<proteinExistence type="predicted"/>
<keyword evidence="1" id="KW-1133">Transmembrane helix</keyword>
<accession>A0A2X2YH40</accession>